<dbReference type="Pfam" id="PF17765">
    <property type="entry name" value="MLTR_LBD"/>
    <property type="match status" value="1"/>
</dbReference>
<dbReference type="AlphaFoldDB" id="A0A4V2Y105"/>
<dbReference type="Proteomes" id="UP000295345">
    <property type="component" value="Unassembled WGS sequence"/>
</dbReference>
<dbReference type="SUPFAM" id="SSF47413">
    <property type="entry name" value="lambda repressor-like DNA-binding domains"/>
    <property type="match status" value="1"/>
</dbReference>
<feature type="domain" description="HTH cro/C1-type" evidence="2">
    <location>
        <begin position="34"/>
        <end position="81"/>
    </location>
</feature>
<evidence type="ECO:0000313" key="4">
    <source>
        <dbReference type="Proteomes" id="UP000295345"/>
    </source>
</evidence>
<reference evidence="3 4" key="1">
    <citation type="submission" date="2019-03" db="EMBL/GenBank/DDBJ databases">
        <title>Draft genome sequences of novel Actinobacteria.</title>
        <authorList>
            <person name="Sahin N."/>
            <person name="Ay H."/>
            <person name="Saygin H."/>
        </authorList>
    </citation>
    <scope>NUCLEOTIDE SEQUENCE [LARGE SCALE GENOMIC DNA]</scope>
    <source>
        <strain evidence="3 4">DSM 41900</strain>
    </source>
</reference>
<accession>A0A4V2Y105</accession>
<dbReference type="PANTHER" id="PTHR35010:SF2">
    <property type="entry name" value="BLL4672 PROTEIN"/>
    <property type="match status" value="1"/>
</dbReference>
<dbReference type="InterPro" id="IPR001387">
    <property type="entry name" value="Cro/C1-type_HTH"/>
</dbReference>
<protein>
    <submittedName>
        <fullName evidence="3">XRE family transcriptional regulator</fullName>
    </submittedName>
</protein>
<sequence length="299" mass="32454">MSDNALGEFLRARRARLSPEDVGLPSYGRRRVPGLRREEVAVLAGVNGDYYARLEQGRERHPSPQVLTALATAFRLDAEAHDHLHRLAGTPRAPGGAPAERRVSPRLRELLDGYAHTPAFVVDTALDFLAANALARALFSPFRQVDNLALMTFLDPAARSFHRRWPEVAATTVASLRHGAGQAPDLPRLREVVDTLLARSDEFAALWRTHVVHSKSEGDKELTHPEVGALSLSYQTFDVRAAPGQQLVVYHAPQGSPSAHNLTLLGTLHAGLAGRADPTGPADRSGPRGWPPRPPAAPL</sequence>
<evidence type="ECO:0000256" key="1">
    <source>
        <dbReference type="SAM" id="MobiDB-lite"/>
    </source>
</evidence>
<dbReference type="Pfam" id="PF13560">
    <property type="entry name" value="HTH_31"/>
    <property type="match status" value="1"/>
</dbReference>
<dbReference type="CDD" id="cd00093">
    <property type="entry name" value="HTH_XRE"/>
    <property type="match status" value="1"/>
</dbReference>
<evidence type="ECO:0000313" key="3">
    <source>
        <dbReference type="EMBL" id="TDC66825.1"/>
    </source>
</evidence>
<dbReference type="InterPro" id="IPR010982">
    <property type="entry name" value="Lambda_DNA-bd_dom_sf"/>
</dbReference>
<dbReference type="RefSeq" id="WP_132821209.1">
    <property type="nucleotide sequence ID" value="NZ_SMKI01000439.1"/>
</dbReference>
<organism evidence="3 4">
    <name type="scientific">Streptomyces hainanensis</name>
    <dbReference type="NCBI Taxonomy" id="402648"/>
    <lineage>
        <taxon>Bacteria</taxon>
        <taxon>Bacillati</taxon>
        <taxon>Actinomycetota</taxon>
        <taxon>Actinomycetes</taxon>
        <taxon>Kitasatosporales</taxon>
        <taxon>Streptomycetaceae</taxon>
        <taxon>Streptomyces</taxon>
    </lineage>
</organism>
<dbReference type="SMART" id="SM00530">
    <property type="entry name" value="HTH_XRE"/>
    <property type="match status" value="1"/>
</dbReference>
<evidence type="ECO:0000259" key="2">
    <source>
        <dbReference type="PROSITE" id="PS50943"/>
    </source>
</evidence>
<dbReference type="PANTHER" id="PTHR35010">
    <property type="entry name" value="BLL4672 PROTEIN-RELATED"/>
    <property type="match status" value="1"/>
</dbReference>
<dbReference type="Gene3D" id="1.10.260.40">
    <property type="entry name" value="lambda repressor-like DNA-binding domains"/>
    <property type="match status" value="1"/>
</dbReference>
<proteinExistence type="predicted"/>
<feature type="compositionally biased region" description="Pro residues" evidence="1">
    <location>
        <begin position="289"/>
        <end position="299"/>
    </location>
</feature>
<dbReference type="Gene3D" id="3.30.450.180">
    <property type="match status" value="1"/>
</dbReference>
<keyword evidence="4" id="KW-1185">Reference proteome</keyword>
<dbReference type="InterPro" id="IPR041413">
    <property type="entry name" value="MLTR_LBD"/>
</dbReference>
<comment type="caution">
    <text evidence="3">The sequence shown here is derived from an EMBL/GenBank/DDBJ whole genome shotgun (WGS) entry which is preliminary data.</text>
</comment>
<feature type="region of interest" description="Disordered" evidence="1">
    <location>
        <begin position="272"/>
        <end position="299"/>
    </location>
</feature>
<gene>
    <name evidence="3" type="ORF">E1283_29400</name>
</gene>
<dbReference type="OrthoDB" id="3542608at2"/>
<dbReference type="PROSITE" id="PS50943">
    <property type="entry name" value="HTH_CROC1"/>
    <property type="match status" value="1"/>
</dbReference>
<dbReference type="EMBL" id="SMKI01000439">
    <property type="protein sequence ID" value="TDC66825.1"/>
    <property type="molecule type" value="Genomic_DNA"/>
</dbReference>
<name>A0A4V2Y105_9ACTN</name>
<dbReference type="GO" id="GO:0003677">
    <property type="term" value="F:DNA binding"/>
    <property type="evidence" value="ECO:0007669"/>
    <property type="project" value="InterPro"/>
</dbReference>